<proteinExistence type="predicted"/>
<dbReference type="GO" id="GO:0000822">
    <property type="term" value="F:inositol hexakisphosphate binding"/>
    <property type="evidence" value="ECO:0007669"/>
    <property type="project" value="TreeGrafter"/>
</dbReference>
<dbReference type="InterPro" id="IPR004342">
    <property type="entry name" value="EXS_C"/>
</dbReference>
<dbReference type="AlphaFoldDB" id="A0A0D7BKR5"/>
<evidence type="ECO:0000256" key="6">
    <source>
        <dbReference type="SAM" id="Phobius"/>
    </source>
</evidence>
<feature type="transmembrane region" description="Helical" evidence="6">
    <location>
        <begin position="133"/>
        <end position="156"/>
    </location>
</feature>
<evidence type="ECO:0000256" key="3">
    <source>
        <dbReference type="ARBA" id="ARBA00022989"/>
    </source>
</evidence>
<dbReference type="PROSITE" id="PS51380">
    <property type="entry name" value="EXS"/>
    <property type="match status" value="1"/>
</dbReference>
<dbReference type="EMBL" id="KN880464">
    <property type="protein sequence ID" value="KIY70704.1"/>
    <property type="molecule type" value="Genomic_DNA"/>
</dbReference>
<dbReference type="PANTHER" id="PTHR10783:SF103">
    <property type="entry name" value="SOLUTE CARRIER FAMILY 53 MEMBER 1"/>
    <property type="match status" value="1"/>
</dbReference>
<name>A0A0D7BKR5_9AGAR</name>
<gene>
    <name evidence="8" type="ORF">CYLTODRAFT_429860</name>
</gene>
<evidence type="ECO:0000256" key="1">
    <source>
        <dbReference type="ARBA" id="ARBA00004141"/>
    </source>
</evidence>
<evidence type="ECO:0000259" key="7">
    <source>
        <dbReference type="PROSITE" id="PS51380"/>
    </source>
</evidence>
<feature type="transmembrane region" description="Helical" evidence="6">
    <location>
        <begin position="177"/>
        <end position="199"/>
    </location>
</feature>
<feature type="transmembrane region" description="Helical" evidence="6">
    <location>
        <begin position="69"/>
        <end position="87"/>
    </location>
</feature>
<dbReference type="PANTHER" id="PTHR10783">
    <property type="entry name" value="XENOTROPIC AND POLYTROPIC RETROVIRUS RECEPTOR 1-RELATED"/>
    <property type="match status" value="1"/>
</dbReference>
<keyword evidence="3 6" id="KW-1133">Transmembrane helix</keyword>
<evidence type="ECO:0000256" key="2">
    <source>
        <dbReference type="ARBA" id="ARBA00022692"/>
    </source>
</evidence>
<keyword evidence="2 6" id="KW-0812">Transmembrane</keyword>
<organism evidence="8 9">
    <name type="scientific">Cylindrobasidium torrendii FP15055 ss-10</name>
    <dbReference type="NCBI Taxonomy" id="1314674"/>
    <lineage>
        <taxon>Eukaryota</taxon>
        <taxon>Fungi</taxon>
        <taxon>Dikarya</taxon>
        <taxon>Basidiomycota</taxon>
        <taxon>Agaricomycotina</taxon>
        <taxon>Agaricomycetes</taxon>
        <taxon>Agaricomycetidae</taxon>
        <taxon>Agaricales</taxon>
        <taxon>Marasmiineae</taxon>
        <taxon>Physalacriaceae</taxon>
        <taxon>Cylindrobasidium</taxon>
    </lineage>
</organism>
<comment type="subcellular location">
    <subcellularLocation>
        <location evidence="1">Membrane</location>
        <topology evidence="1">Multi-pass membrane protein</topology>
    </subcellularLocation>
</comment>
<dbReference type="STRING" id="1314674.A0A0D7BKR5"/>
<dbReference type="GO" id="GO:0006817">
    <property type="term" value="P:phosphate ion transport"/>
    <property type="evidence" value="ECO:0007669"/>
    <property type="project" value="TreeGrafter"/>
</dbReference>
<dbReference type="OrthoDB" id="9970435at2759"/>
<protein>
    <submittedName>
        <fullName evidence="8">EXS-domain-containing protein</fullName>
    </submittedName>
</protein>
<sequence>MSKHSRSWLVKRINRLLMPGFTRVEFADFWMGDQFCSLVFTLSNLPLLVCTYAKGFDPGWHGECGNKAAIWPAAFVLAQLPLFIRFVQSVRRYADSGLNTHLINGGKYASGIVSYLFYYLWRHHGGRGTFFALWILFNTIYALYAGTWDLLMDWSLMKPRAKHRFLRDDLLYTNYVWLYYVTIVLNIILRFAWVIYIPALGPDNYLRSFIVGTIEVFRRVLWNFYRLENEHLGNVDQYRVTREVPLPYSLEESRELSDDEDDEDKRSAKDSK</sequence>
<dbReference type="GO" id="GO:0016036">
    <property type="term" value="P:cellular response to phosphate starvation"/>
    <property type="evidence" value="ECO:0007669"/>
    <property type="project" value="TreeGrafter"/>
</dbReference>
<evidence type="ECO:0000313" key="8">
    <source>
        <dbReference type="EMBL" id="KIY70704.1"/>
    </source>
</evidence>
<dbReference type="Pfam" id="PF03124">
    <property type="entry name" value="EXS"/>
    <property type="match status" value="1"/>
</dbReference>
<feature type="region of interest" description="Disordered" evidence="5">
    <location>
        <begin position="250"/>
        <end position="272"/>
    </location>
</feature>
<evidence type="ECO:0000256" key="5">
    <source>
        <dbReference type="SAM" id="MobiDB-lite"/>
    </source>
</evidence>
<accession>A0A0D7BKR5</accession>
<dbReference type="GO" id="GO:0005886">
    <property type="term" value="C:plasma membrane"/>
    <property type="evidence" value="ECO:0007669"/>
    <property type="project" value="TreeGrafter"/>
</dbReference>
<reference evidence="8 9" key="1">
    <citation type="journal article" date="2015" name="Fungal Genet. Biol.">
        <title>Evolution of novel wood decay mechanisms in Agaricales revealed by the genome sequences of Fistulina hepatica and Cylindrobasidium torrendii.</title>
        <authorList>
            <person name="Floudas D."/>
            <person name="Held B.W."/>
            <person name="Riley R."/>
            <person name="Nagy L.G."/>
            <person name="Koehler G."/>
            <person name="Ransdell A.S."/>
            <person name="Younus H."/>
            <person name="Chow J."/>
            <person name="Chiniquy J."/>
            <person name="Lipzen A."/>
            <person name="Tritt A."/>
            <person name="Sun H."/>
            <person name="Haridas S."/>
            <person name="LaButti K."/>
            <person name="Ohm R.A."/>
            <person name="Kues U."/>
            <person name="Blanchette R.A."/>
            <person name="Grigoriev I.V."/>
            <person name="Minto R.E."/>
            <person name="Hibbett D.S."/>
        </authorList>
    </citation>
    <scope>NUCLEOTIDE SEQUENCE [LARGE SCALE GENOMIC DNA]</scope>
    <source>
        <strain evidence="8 9">FP15055 ss-10</strain>
    </source>
</reference>
<feature type="domain" description="EXS" evidence="7">
    <location>
        <begin position="65"/>
        <end position="258"/>
    </location>
</feature>
<evidence type="ECO:0000256" key="4">
    <source>
        <dbReference type="ARBA" id="ARBA00023136"/>
    </source>
</evidence>
<dbReference type="GO" id="GO:0005794">
    <property type="term" value="C:Golgi apparatus"/>
    <property type="evidence" value="ECO:0007669"/>
    <property type="project" value="TreeGrafter"/>
</dbReference>
<keyword evidence="9" id="KW-1185">Reference proteome</keyword>
<dbReference type="Proteomes" id="UP000054007">
    <property type="component" value="Unassembled WGS sequence"/>
</dbReference>
<keyword evidence="4 6" id="KW-0472">Membrane</keyword>
<evidence type="ECO:0000313" key="9">
    <source>
        <dbReference type="Proteomes" id="UP000054007"/>
    </source>
</evidence>